<evidence type="ECO:0000256" key="12">
    <source>
        <dbReference type="RuleBase" id="RU004196"/>
    </source>
</evidence>
<evidence type="ECO:0000256" key="1">
    <source>
        <dbReference type="ARBA" id="ARBA00007572"/>
    </source>
</evidence>
<reference evidence="16" key="2">
    <citation type="submission" date="2023-04" db="EMBL/GenBank/DDBJ databases">
        <authorList>
            <person name="Bu L."/>
            <person name="Lu L."/>
            <person name="Laidemitt M.R."/>
            <person name="Zhang S.M."/>
            <person name="Mutuku M."/>
            <person name="Mkoji G."/>
            <person name="Steinauer M."/>
            <person name="Loker E.S."/>
        </authorList>
    </citation>
    <scope>NUCLEOTIDE SEQUENCE</scope>
    <source>
        <strain evidence="16">KasaAsao</strain>
        <tissue evidence="16">Whole Snail</tissue>
    </source>
</reference>
<dbReference type="InterPro" id="IPR012308">
    <property type="entry name" value="DNA_ligase_ATP-dep_N"/>
</dbReference>
<evidence type="ECO:0000256" key="10">
    <source>
        <dbReference type="ARBA" id="ARBA00034003"/>
    </source>
</evidence>
<dbReference type="InterPro" id="IPR003886">
    <property type="entry name" value="NIDO_dom"/>
</dbReference>
<evidence type="ECO:0000256" key="7">
    <source>
        <dbReference type="ARBA" id="ARBA00022842"/>
    </source>
</evidence>
<dbReference type="InterPro" id="IPR000977">
    <property type="entry name" value="DNA_ligase_ATP-dep"/>
</dbReference>
<dbReference type="GO" id="GO:0007160">
    <property type="term" value="P:cell-matrix adhesion"/>
    <property type="evidence" value="ECO:0007669"/>
    <property type="project" value="InterPro"/>
</dbReference>
<protein>
    <recommendedName>
        <fullName evidence="11">DNA ligase</fullName>
        <ecNumber evidence="11">6.5.1.1</ecNumber>
    </recommendedName>
</protein>
<dbReference type="GO" id="GO:0005958">
    <property type="term" value="C:DNA-dependent protein kinase-DNA ligase 4 complex"/>
    <property type="evidence" value="ECO:0007669"/>
    <property type="project" value="TreeGrafter"/>
</dbReference>
<dbReference type="Gene3D" id="2.40.50.140">
    <property type="entry name" value="Nucleic acid-binding proteins"/>
    <property type="match status" value="1"/>
</dbReference>
<dbReference type="Pfam" id="PF06119">
    <property type="entry name" value="NIDO"/>
    <property type="match status" value="1"/>
</dbReference>
<evidence type="ECO:0000256" key="11">
    <source>
        <dbReference type="RuleBase" id="RU000617"/>
    </source>
</evidence>
<dbReference type="EMBL" id="JASAOG010000002">
    <property type="protein sequence ID" value="KAK0069755.1"/>
    <property type="molecule type" value="Genomic_DNA"/>
</dbReference>
<evidence type="ECO:0000256" key="8">
    <source>
        <dbReference type="ARBA" id="ARBA00023204"/>
    </source>
</evidence>
<dbReference type="Gene3D" id="3.30.470.30">
    <property type="entry name" value="DNA ligase/mRNA capping enzyme"/>
    <property type="match status" value="1"/>
</dbReference>
<keyword evidence="8 11" id="KW-0234">DNA repair</keyword>
<comment type="caution">
    <text evidence="16">The sequence shown here is derived from an EMBL/GenBank/DDBJ whole genome shotgun (WGS) entry which is preliminary data.</text>
</comment>
<name>A0AAD8FMI0_BIOPF</name>
<evidence type="ECO:0000256" key="6">
    <source>
        <dbReference type="ARBA" id="ARBA00022840"/>
    </source>
</evidence>
<evidence type="ECO:0000256" key="5">
    <source>
        <dbReference type="ARBA" id="ARBA00022763"/>
    </source>
</evidence>
<dbReference type="Gene3D" id="1.10.3260.10">
    <property type="entry name" value="DNA ligase, ATP-dependent, N-terminal domain"/>
    <property type="match status" value="1"/>
</dbReference>
<sequence length="891" mass="100159">MMRLLILTLCFHLGVGTISWPLPYGVLASDSQIDSSDLAVVSLSSSFPFYGNTYNSVTIQKDGFLVFGTTTKKFYSDLANVNNVLLPSLGVWVSDIEAGKIFYRLSTDATLLNGLALMSRGFSDFSATFTPRYALIVTWFEVGTAHYSFEGDFKTNTFQVVLTTDGTQSGVIMFFDTIDWVVFEDITNYAAYTDIESFPPEITISTKVGFFKGDGATKVLFPLSMTKFLKRITLDSNVGEDGVYVLRIDSSPVNVTFAPNTLSPVTVETTTTNQASYQHQVLYTDVKSSADWLSRFWVREKQEKISEEGERAEKDRKDLDVLDFTMSSSHDSVKSQTVACAVKFSELCGLLEKIQKTQGNDKKRKVLQDFIEKWRACHKELHTNNSNINDSFHPAMRLLLPHLERERVAYGIKEHTLAKLLIELLCLGQDSSDAQRLLNYKAPKTAQAQAGDFANVAYFVLKNRCPNKGSLSISDVNRDLDAIASGNAAKAKETVRKHMMHLLTSLNATEIKWLIRMILKELKIGLSQTSVLNVFHPDAEELYNVNNSLEKVCVQLHDIKTRAYEIGIEVFSPFTPMLGEKASPDKVEKLMDNKPYLIETKFDGERVLLHKHGDEYKFFSRSGMEYTQVFGSNPYEGTLTPYISRSFKSNVQKCILDGEMMGYHAATKTFGTKGEQFDIKSRDVLERTGYQPCVQVFDVLLLNDKVLTNTPLRERLSLIDDVFTPVEGRIVKSVYKEALTRQDCADALNEAIDNKEEGIMVKLADSVYKPNTRKGGWFKIKPEYIGGLMDELDLLVVGGYFGVGERGGMVSHFLCAVSEPVSDGKMPTIFFSFCKVGSGYSKKQLKTFNELLSEHWQVYNKSKPPKHLELASGFKEKPDVWLPPDKSKILQ</sequence>
<dbReference type="InterPro" id="IPR016059">
    <property type="entry name" value="DNA_ligase_ATP-dep_CS"/>
</dbReference>
<dbReference type="GO" id="GO:0003677">
    <property type="term" value="F:DNA binding"/>
    <property type="evidence" value="ECO:0007669"/>
    <property type="project" value="InterPro"/>
</dbReference>
<evidence type="ECO:0000313" key="16">
    <source>
        <dbReference type="EMBL" id="KAK0069755.1"/>
    </source>
</evidence>
<dbReference type="AlphaFoldDB" id="A0AAD8FMI0"/>
<evidence type="ECO:0000259" key="14">
    <source>
        <dbReference type="PROSITE" id="PS50160"/>
    </source>
</evidence>
<dbReference type="InterPro" id="IPR044125">
    <property type="entry name" value="Adenylation_DNA_ligase_IV"/>
</dbReference>
<dbReference type="FunFam" id="3.30.470.30:FF:000008">
    <property type="entry name" value="DNA ligase"/>
    <property type="match status" value="1"/>
</dbReference>
<proteinExistence type="inferred from homology"/>
<keyword evidence="6 11" id="KW-0067">ATP-binding</keyword>
<dbReference type="SUPFAM" id="SSF56091">
    <property type="entry name" value="DNA ligase/mRNA capping enzyme, catalytic domain"/>
    <property type="match status" value="1"/>
</dbReference>
<evidence type="ECO:0000256" key="9">
    <source>
        <dbReference type="ARBA" id="ARBA00023242"/>
    </source>
</evidence>
<dbReference type="CDD" id="cd07903">
    <property type="entry name" value="Adenylation_DNA_ligase_IV"/>
    <property type="match status" value="1"/>
</dbReference>
<dbReference type="PROSITE" id="PS50160">
    <property type="entry name" value="DNA_LIGASE_A3"/>
    <property type="match status" value="1"/>
</dbReference>
<dbReference type="SUPFAM" id="SSF50249">
    <property type="entry name" value="Nucleic acid-binding proteins"/>
    <property type="match status" value="1"/>
</dbReference>
<evidence type="ECO:0000313" key="17">
    <source>
        <dbReference type="Proteomes" id="UP001233172"/>
    </source>
</evidence>
<keyword evidence="2 11" id="KW-0436">Ligase</keyword>
<evidence type="ECO:0000256" key="2">
    <source>
        <dbReference type="ARBA" id="ARBA00022598"/>
    </source>
</evidence>
<dbReference type="Pfam" id="PF01068">
    <property type="entry name" value="DNA_ligase_A_M"/>
    <property type="match status" value="1"/>
</dbReference>
<feature type="non-terminal residue" evidence="16">
    <location>
        <position position="1"/>
    </location>
</feature>
<dbReference type="Proteomes" id="UP001233172">
    <property type="component" value="Unassembled WGS sequence"/>
</dbReference>
<dbReference type="PROSITE" id="PS00333">
    <property type="entry name" value="DNA_LIGASE_A2"/>
    <property type="match status" value="1"/>
</dbReference>
<dbReference type="GO" id="GO:0006310">
    <property type="term" value="P:DNA recombination"/>
    <property type="evidence" value="ECO:0007669"/>
    <property type="project" value="UniProtKB-KW"/>
</dbReference>
<dbReference type="GO" id="GO:0071897">
    <property type="term" value="P:DNA biosynthetic process"/>
    <property type="evidence" value="ECO:0007669"/>
    <property type="project" value="InterPro"/>
</dbReference>
<dbReference type="SMART" id="SM00539">
    <property type="entry name" value="NIDO"/>
    <property type="match status" value="1"/>
</dbReference>
<dbReference type="GO" id="GO:0005524">
    <property type="term" value="F:ATP binding"/>
    <property type="evidence" value="ECO:0007669"/>
    <property type="project" value="UniProtKB-KW"/>
</dbReference>
<dbReference type="GO" id="GO:0003910">
    <property type="term" value="F:DNA ligase (ATP) activity"/>
    <property type="evidence" value="ECO:0007669"/>
    <property type="project" value="UniProtKB-EC"/>
</dbReference>
<dbReference type="InterPro" id="IPR036599">
    <property type="entry name" value="DNA_ligase_N_sf"/>
</dbReference>
<reference evidence="16" key="1">
    <citation type="journal article" date="2023" name="PLoS Negl. Trop. Dis.">
        <title>A genome sequence for Biomphalaria pfeifferi, the major vector snail for the human-infecting parasite Schistosoma mansoni.</title>
        <authorList>
            <person name="Bu L."/>
            <person name="Lu L."/>
            <person name="Laidemitt M.R."/>
            <person name="Zhang S.M."/>
            <person name="Mutuku M."/>
            <person name="Mkoji G."/>
            <person name="Steinauer M."/>
            <person name="Loker E.S."/>
        </authorList>
    </citation>
    <scope>NUCLEOTIDE SEQUENCE</scope>
    <source>
        <strain evidence="16">KasaAsao</strain>
    </source>
</reference>
<dbReference type="InterPro" id="IPR012340">
    <property type="entry name" value="NA-bd_OB-fold"/>
</dbReference>
<evidence type="ECO:0000256" key="3">
    <source>
        <dbReference type="ARBA" id="ARBA00022723"/>
    </source>
</evidence>
<dbReference type="GO" id="GO:0006303">
    <property type="term" value="P:double-strand break repair via nonhomologous end joining"/>
    <property type="evidence" value="ECO:0007669"/>
    <property type="project" value="TreeGrafter"/>
</dbReference>
<keyword evidence="5 11" id="KW-0227">DNA damage</keyword>
<feature type="chain" id="PRO_5041901118" description="DNA ligase" evidence="13">
    <location>
        <begin position="17"/>
        <end position="891"/>
    </location>
</feature>
<dbReference type="SUPFAM" id="SSF117018">
    <property type="entry name" value="ATP-dependent DNA ligase DNA-binding domain"/>
    <property type="match status" value="1"/>
</dbReference>
<keyword evidence="3" id="KW-0479">Metal-binding</keyword>
<keyword evidence="9" id="KW-0539">Nucleus</keyword>
<dbReference type="PROSITE" id="PS51220">
    <property type="entry name" value="NIDO"/>
    <property type="match status" value="1"/>
</dbReference>
<keyword evidence="13" id="KW-0732">Signal</keyword>
<keyword evidence="7" id="KW-0460">Magnesium</keyword>
<dbReference type="PANTHER" id="PTHR45997:SF1">
    <property type="entry name" value="DNA LIGASE 4"/>
    <property type="match status" value="1"/>
</dbReference>
<feature type="domain" description="NIDO" evidence="15">
    <location>
        <begin position="87"/>
        <end position="251"/>
    </location>
</feature>
<comment type="similarity">
    <text evidence="1 12">Belongs to the ATP-dependent DNA ligase family.</text>
</comment>
<gene>
    <name evidence="16" type="ORF">Bpfe_000932</name>
</gene>
<dbReference type="GO" id="GO:0046872">
    <property type="term" value="F:metal ion binding"/>
    <property type="evidence" value="ECO:0007669"/>
    <property type="project" value="UniProtKB-KW"/>
</dbReference>
<feature type="signal peptide" evidence="13">
    <location>
        <begin position="1"/>
        <end position="16"/>
    </location>
</feature>
<dbReference type="GO" id="GO:0006297">
    <property type="term" value="P:nucleotide-excision repair, DNA gap filling"/>
    <property type="evidence" value="ECO:0007669"/>
    <property type="project" value="TreeGrafter"/>
</dbReference>
<dbReference type="PROSITE" id="PS00697">
    <property type="entry name" value="DNA_LIGASE_A1"/>
    <property type="match status" value="1"/>
</dbReference>
<organism evidence="16 17">
    <name type="scientific">Biomphalaria pfeifferi</name>
    <name type="common">Bloodfluke planorb</name>
    <name type="synonym">Freshwater snail</name>
    <dbReference type="NCBI Taxonomy" id="112525"/>
    <lineage>
        <taxon>Eukaryota</taxon>
        <taxon>Metazoa</taxon>
        <taxon>Spiralia</taxon>
        <taxon>Lophotrochozoa</taxon>
        <taxon>Mollusca</taxon>
        <taxon>Gastropoda</taxon>
        <taxon>Heterobranchia</taxon>
        <taxon>Euthyneura</taxon>
        <taxon>Panpulmonata</taxon>
        <taxon>Hygrophila</taxon>
        <taxon>Lymnaeoidea</taxon>
        <taxon>Planorbidae</taxon>
        <taxon>Biomphalaria</taxon>
    </lineage>
</organism>
<accession>A0AAD8FMI0</accession>
<feature type="domain" description="ATP-dependent DNA ligase family profile" evidence="14">
    <location>
        <begin position="685"/>
        <end position="819"/>
    </location>
</feature>
<dbReference type="InterPro" id="IPR029710">
    <property type="entry name" value="LIG4"/>
</dbReference>
<keyword evidence="4 11" id="KW-0547">Nucleotide-binding</keyword>
<dbReference type="EC" id="6.5.1.1" evidence="11"/>
<keyword evidence="11" id="KW-0233">DNA recombination</keyword>
<evidence type="ECO:0000259" key="15">
    <source>
        <dbReference type="PROSITE" id="PS51220"/>
    </source>
</evidence>
<dbReference type="Pfam" id="PF04675">
    <property type="entry name" value="DNA_ligase_A_N"/>
    <property type="match status" value="1"/>
</dbReference>
<evidence type="ECO:0000256" key="4">
    <source>
        <dbReference type="ARBA" id="ARBA00022741"/>
    </source>
</evidence>
<dbReference type="GO" id="GO:0032807">
    <property type="term" value="C:DNA ligase IV complex"/>
    <property type="evidence" value="ECO:0007669"/>
    <property type="project" value="TreeGrafter"/>
</dbReference>
<comment type="catalytic activity">
    <reaction evidence="10 11">
        <text>ATP + (deoxyribonucleotide)n-3'-hydroxyl + 5'-phospho-(deoxyribonucleotide)m = (deoxyribonucleotide)n+m + AMP + diphosphate.</text>
        <dbReference type="EC" id="6.5.1.1"/>
    </reaction>
</comment>
<dbReference type="InterPro" id="IPR012310">
    <property type="entry name" value="DNA_ligase_ATP-dep_cent"/>
</dbReference>
<evidence type="ECO:0000256" key="13">
    <source>
        <dbReference type="SAM" id="SignalP"/>
    </source>
</evidence>
<dbReference type="PANTHER" id="PTHR45997">
    <property type="entry name" value="DNA LIGASE 4"/>
    <property type="match status" value="1"/>
</dbReference>
<dbReference type="NCBIfam" id="TIGR00574">
    <property type="entry name" value="dnl1"/>
    <property type="match status" value="1"/>
</dbReference>
<keyword evidence="17" id="KW-1185">Reference proteome</keyword>